<dbReference type="AlphaFoldDB" id="A0A2A1MEN5"/>
<keyword evidence="2 6" id="KW-0560">Oxidoreductase</keyword>
<evidence type="ECO:0000313" key="11">
    <source>
        <dbReference type="Proteomes" id="UP000241540"/>
    </source>
</evidence>
<evidence type="ECO:0000256" key="1">
    <source>
        <dbReference type="ARBA" id="ARBA00005591"/>
    </source>
</evidence>
<evidence type="ECO:0000256" key="4">
    <source>
        <dbReference type="ARBA" id="ARBA00047806"/>
    </source>
</evidence>
<comment type="catalytic activity">
    <reaction evidence="4 6">
        <text>L-methionyl-[protein] + [thioredoxin]-disulfide + H2O = L-methionyl-(S)-S-oxide-[protein] + [thioredoxin]-dithiol</text>
        <dbReference type="Rhea" id="RHEA:14217"/>
        <dbReference type="Rhea" id="RHEA-COMP:10698"/>
        <dbReference type="Rhea" id="RHEA-COMP:10700"/>
        <dbReference type="Rhea" id="RHEA-COMP:12313"/>
        <dbReference type="Rhea" id="RHEA-COMP:12315"/>
        <dbReference type="ChEBI" id="CHEBI:15377"/>
        <dbReference type="ChEBI" id="CHEBI:16044"/>
        <dbReference type="ChEBI" id="CHEBI:29950"/>
        <dbReference type="ChEBI" id="CHEBI:44120"/>
        <dbReference type="ChEBI" id="CHEBI:50058"/>
        <dbReference type="EC" id="1.8.4.11"/>
    </reaction>
</comment>
<dbReference type="Gene3D" id="3.30.1060.10">
    <property type="entry name" value="Peptide methionine sulphoxide reductase MsrA"/>
    <property type="match status" value="1"/>
</dbReference>
<evidence type="ECO:0000313" key="12">
    <source>
        <dbReference type="Proteomes" id="UP000665944"/>
    </source>
</evidence>
<evidence type="ECO:0000256" key="6">
    <source>
        <dbReference type="HAMAP-Rule" id="MF_01401"/>
    </source>
</evidence>
<dbReference type="Proteomes" id="UP000665944">
    <property type="component" value="Unassembled WGS sequence"/>
</dbReference>
<comment type="caution">
    <text evidence="9">The sequence shown here is derived from an EMBL/GenBank/DDBJ whole genome shotgun (WGS) entry which is preliminary data.</text>
</comment>
<dbReference type="RefSeq" id="WP_002449832.1">
    <property type="nucleotide sequence ID" value="NZ_CANLYX010000001.1"/>
</dbReference>
<reference evidence="10 11" key="1">
    <citation type="journal article" date="2016" name="Front. Microbiol.">
        <title>Comprehensive Phylogenetic Analysis of Bovine Non-aureus Staphylococci Species Based on Whole-Genome Sequencing.</title>
        <authorList>
            <person name="Naushad S."/>
            <person name="Barkema H.W."/>
            <person name="Luby C."/>
            <person name="Condas L.A."/>
            <person name="Nobrega D.B."/>
            <person name="Carson D.A."/>
            <person name="De Buck J."/>
        </authorList>
    </citation>
    <scope>NUCLEOTIDE SEQUENCE [LARGE SCALE GENOMIC DNA]</scope>
    <source>
        <strain evidence="10 11">SNUC 5336</strain>
    </source>
</reference>
<evidence type="ECO:0000256" key="7">
    <source>
        <dbReference type="SAM" id="MobiDB-lite"/>
    </source>
</evidence>
<accession>A0A2A1MEN5</accession>
<evidence type="ECO:0000256" key="5">
    <source>
        <dbReference type="ARBA" id="ARBA00048782"/>
    </source>
</evidence>
<evidence type="ECO:0000313" key="10">
    <source>
        <dbReference type="EMBL" id="PTK29303.1"/>
    </source>
</evidence>
<evidence type="ECO:0000256" key="2">
    <source>
        <dbReference type="ARBA" id="ARBA00023002"/>
    </source>
</evidence>
<dbReference type="EMBL" id="JAGHKT020000018">
    <property type="protein sequence ID" value="MCM5673110.1"/>
    <property type="molecule type" value="Genomic_DNA"/>
</dbReference>
<feature type="region of interest" description="Disordered" evidence="7">
    <location>
        <begin position="149"/>
        <end position="171"/>
    </location>
</feature>
<gene>
    <name evidence="6 9" type="primary">msrA</name>
    <name evidence="10" type="ORF">BUZ51_11610</name>
    <name evidence="9" type="ORF">J7T32_010200</name>
</gene>
<reference evidence="9 12" key="3">
    <citation type="submission" date="2022-06" db="EMBL/GenBank/DDBJ databases">
        <title>Staphylococcus hominis ShoR14 genome sequence.</title>
        <authorList>
            <person name="Yeo C.C."/>
            <person name="Chew C.H."/>
            <person name="Che Hamzah A.M."/>
            <person name="Al-Trad E.I."/>
        </authorList>
    </citation>
    <scope>NUCLEOTIDE SEQUENCE [LARGE SCALE GENOMIC DNA]</scope>
    <source>
        <strain evidence="9 12">ShoR14</strain>
    </source>
</reference>
<organism evidence="9 12">
    <name type="scientific">Staphylococcus hominis</name>
    <dbReference type="NCBI Taxonomy" id="1290"/>
    <lineage>
        <taxon>Bacteria</taxon>
        <taxon>Bacillati</taxon>
        <taxon>Bacillota</taxon>
        <taxon>Bacilli</taxon>
        <taxon>Bacillales</taxon>
        <taxon>Staphylococcaceae</taxon>
        <taxon>Staphylococcus</taxon>
    </lineage>
</organism>
<feature type="domain" description="Peptide methionine sulphoxide reductase MsrA" evidence="8">
    <location>
        <begin position="5"/>
        <end position="156"/>
    </location>
</feature>
<dbReference type="EMBL" id="PZHX01000032">
    <property type="protein sequence ID" value="PTK29303.1"/>
    <property type="molecule type" value="Genomic_DNA"/>
</dbReference>
<dbReference type="Proteomes" id="UP000241540">
    <property type="component" value="Unassembled WGS sequence"/>
</dbReference>
<evidence type="ECO:0000313" key="9">
    <source>
        <dbReference type="EMBL" id="MCM5673110.1"/>
    </source>
</evidence>
<name>A0A2A1MEN5_STAHO</name>
<protein>
    <recommendedName>
        <fullName evidence="6">Peptide methionine sulfoxide reductase MsrA</fullName>
        <shortName evidence="6">Protein-methionine-S-oxide reductase</shortName>
        <ecNumber evidence="6">1.8.4.11</ecNumber>
    </recommendedName>
    <alternativeName>
        <fullName evidence="6">Peptide-methionine (S)-S-oxide reductase</fullName>
        <shortName evidence="6">Peptide Met(O) reductase</shortName>
    </alternativeName>
</protein>
<dbReference type="GO" id="GO:0008113">
    <property type="term" value="F:peptide-methionine (S)-S-oxide reductase activity"/>
    <property type="evidence" value="ECO:0007669"/>
    <property type="project" value="UniProtKB-UniRule"/>
</dbReference>
<dbReference type="InterPro" id="IPR036509">
    <property type="entry name" value="Met_Sox_Rdtase_MsrA_sf"/>
</dbReference>
<dbReference type="EC" id="1.8.4.11" evidence="6"/>
<dbReference type="PANTHER" id="PTHR43774">
    <property type="entry name" value="PEPTIDE METHIONINE SULFOXIDE REDUCTASE"/>
    <property type="match status" value="1"/>
</dbReference>
<feature type="compositionally biased region" description="Basic and acidic residues" evidence="7">
    <location>
        <begin position="149"/>
        <end position="165"/>
    </location>
</feature>
<dbReference type="SUPFAM" id="SSF55068">
    <property type="entry name" value="Peptide methionine sulfoxide reductase"/>
    <property type="match status" value="1"/>
</dbReference>
<dbReference type="Pfam" id="PF01625">
    <property type="entry name" value="PMSR"/>
    <property type="match status" value="1"/>
</dbReference>
<dbReference type="PANTHER" id="PTHR43774:SF1">
    <property type="entry name" value="PEPTIDE METHIONINE SULFOXIDE REDUCTASE MSRA 2"/>
    <property type="match status" value="1"/>
</dbReference>
<proteinExistence type="inferred from homology"/>
<comment type="catalytic activity">
    <reaction evidence="5 6">
        <text>[thioredoxin]-disulfide + L-methionine + H2O = L-methionine (S)-S-oxide + [thioredoxin]-dithiol</text>
        <dbReference type="Rhea" id="RHEA:19993"/>
        <dbReference type="Rhea" id="RHEA-COMP:10698"/>
        <dbReference type="Rhea" id="RHEA-COMP:10700"/>
        <dbReference type="ChEBI" id="CHEBI:15377"/>
        <dbReference type="ChEBI" id="CHEBI:29950"/>
        <dbReference type="ChEBI" id="CHEBI:50058"/>
        <dbReference type="ChEBI" id="CHEBI:57844"/>
        <dbReference type="ChEBI" id="CHEBI:58772"/>
        <dbReference type="EC" id="1.8.4.11"/>
    </reaction>
</comment>
<dbReference type="GeneID" id="58107394"/>
<comment type="function">
    <text evidence="3 6">Has an important function as a repair enzyme for proteins that have been inactivated by oxidation. Catalyzes the reversible oxidation-reduction of methionine sulfoxide in proteins to methionine.</text>
</comment>
<sequence length="171" mass="19707">MNINTAYFAGGCFWCMTKPFDQFEGIESVTSGFMGGSVKNPTYEQVKSGTTGHYETVKIEYDVALFSYHKLLEIFFSVIDPLDAGGQFQDRGSQYQTAIFYTNDDQRKVAINYIKDLEQTMHSDKAIATKVLPASNFYKAEEYHQNFYKKNPERYAQEQRDRANYDPRSNS</sequence>
<dbReference type="NCBIfam" id="TIGR00401">
    <property type="entry name" value="msrA"/>
    <property type="match status" value="1"/>
</dbReference>
<comment type="similarity">
    <text evidence="1 6">Belongs to the MsrA Met sulfoxide reductase family.</text>
</comment>
<keyword evidence="12" id="KW-1185">Reference proteome</keyword>
<dbReference type="InterPro" id="IPR002569">
    <property type="entry name" value="Met_Sox_Rdtase_MsrA_dom"/>
</dbReference>
<feature type="active site" evidence="6">
    <location>
        <position position="12"/>
    </location>
</feature>
<evidence type="ECO:0000256" key="3">
    <source>
        <dbReference type="ARBA" id="ARBA00024679"/>
    </source>
</evidence>
<dbReference type="HAMAP" id="MF_01401">
    <property type="entry name" value="MsrA"/>
    <property type="match status" value="1"/>
</dbReference>
<reference evidence="10" key="2">
    <citation type="submission" date="2018-03" db="EMBL/GenBank/DDBJ databases">
        <authorList>
            <person name="Naushad S."/>
        </authorList>
    </citation>
    <scope>NUCLEOTIDE SEQUENCE</scope>
    <source>
        <strain evidence="10">SNUC 5336</strain>
    </source>
</reference>
<evidence type="ECO:0000259" key="8">
    <source>
        <dbReference type="Pfam" id="PF01625"/>
    </source>
</evidence>
<dbReference type="eggNOG" id="COG0225">
    <property type="taxonomic scope" value="Bacteria"/>
</dbReference>